<dbReference type="RefSeq" id="WP_099520264.1">
    <property type="nucleotide sequence ID" value="NZ_CP016808.1"/>
</dbReference>
<gene>
    <name evidence="3" type="primary">rpiA</name>
    <name evidence="4" type="ORF">BBD42_24140</name>
</gene>
<feature type="binding site" evidence="3">
    <location>
        <begin position="94"/>
        <end position="97"/>
    </location>
    <ligand>
        <name>substrate</name>
    </ligand>
</feature>
<dbReference type="NCBIfam" id="NF001924">
    <property type="entry name" value="PRK00702.1"/>
    <property type="match status" value="1"/>
</dbReference>
<dbReference type="InterPro" id="IPR037171">
    <property type="entry name" value="NagB/RpiA_transferase-like"/>
</dbReference>
<protein>
    <recommendedName>
        <fullName evidence="3">Ribose-5-phosphate isomerase A</fullName>
        <ecNumber evidence="3">5.3.1.6</ecNumber>
    </recommendedName>
    <alternativeName>
        <fullName evidence="3">Phosphoriboisomerase A</fullName>
        <shortName evidence="3">PRI</shortName>
    </alternativeName>
</protein>
<dbReference type="NCBIfam" id="TIGR00021">
    <property type="entry name" value="rpiA"/>
    <property type="match status" value="1"/>
</dbReference>
<reference evidence="4" key="1">
    <citation type="submission" date="2016-08" db="EMBL/GenBank/DDBJ databases">
        <title>Complete Genome Seqeunce of Paenibacillus sp. BIHB 4019 from tea rhizoplane.</title>
        <authorList>
            <person name="Thakur R."/>
            <person name="Swarnkar M.K."/>
            <person name="Gulati A."/>
        </authorList>
    </citation>
    <scope>NUCLEOTIDE SEQUENCE [LARGE SCALE GENOMIC DNA]</scope>
    <source>
        <strain evidence="4">BIHB4019</strain>
    </source>
</reference>
<feature type="binding site" evidence="3">
    <location>
        <begin position="81"/>
        <end position="84"/>
    </location>
    <ligand>
        <name>substrate</name>
    </ligand>
</feature>
<comment type="subunit">
    <text evidence="3">Homodimer.</text>
</comment>
<dbReference type="Gene3D" id="3.30.70.260">
    <property type="match status" value="1"/>
</dbReference>
<dbReference type="PANTHER" id="PTHR11934:SF0">
    <property type="entry name" value="RIBOSE-5-PHOSPHATE ISOMERASE"/>
    <property type="match status" value="1"/>
</dbReference>
<evidence type="ECO:0000256" key="2">
    <source>
        <dbReference type="ARBA" id="ARBA00023235"/>
    </source>
</evidence>
<sequence length="226" mass="24031">MNVKQLAAEKAVQLVQDGMLIGLGTGTTAYWAILKLAQRMKLEGLDIKAVASSKQSEDLAAEYGIPLVPFAEITAIDLTIDGADEVDGELHLIKGGGGALLREKILAAHSKTFVVIVDESKKVSQLGHFPLPVEVVPFASNLTLQKLRELGCTAELRASADGTFVTDNGNYIADCRFGTIASPSELHEQLNAIPGVVENGLFISMATQVIVGFDTGETETLAPVKR</sequence>
<dbReference type="FunFam" id="3.40.50.1360:FF:000001">
    <property type="entry name" value="Ribose-5-phosphate isomerase A"/>
    <property type="match status" value="1"/>
</dbReference>
<dbReference type="SUPFAM" id="SSF100950">
    <property type="entry name" value="NagB/RpiA/CoA transferase-like"/>
    <property type="match status" value="1"/>
</dbReference>
<comment type="similarity">
    <text evidence="3">Belongs to the ribose 5-phosphate isomerase family.</text>
</comment>
<dbReference type="AlphaFoldDB" id="A0A1B2DNF1"/>
<proteinExistence type="inferred from homology"/>
<evidence type="ECO:0000313" key="4">
    <source>
        <dbReference type="EMBL" id="ANY69227.1"/>
    </source>
</evidence>
<dbReference type="SUPFAM" id="SSF75445">
    <property type="entry name" value="D-ribose-5-phosphate isomerase (RpiA), lid domain"/>
    <property type="match status" value="1"/>
</dbReference>
<organism evidence="4">
    <name type="scientific">Paenibacillus sp. BIHB 4019</name>
    <dbReference type="NCBI Taxonomy" id="1870819"/>
    <lineage>
        <taxon>Bacteria</taxon>
        <taxon>Bacillati</taxon>
        <taxon>Bacillota</taxon>
        <taxon>Bacilli</taxon>
        <taxon>Bacillales</taxon>
        <taxon>Paenibacillaceae</taxon>
        <taxon>Paenibacillus</taxon>
    </lineage>
</organism>
<dbReference type="GO" id="GO:0006014">
    <property type="term" value="P:D-ribose metabolic process"/>
    <property type="evidence" value="ECO:0007669"/>
    <property type="project" value="TreeGrafter"/>
</dbReference>
<comment type="function">
    <text evidence="3">Catalyzes the reversible conversion of ribose-5-phosphate to ribulose 5-phosphate.</text>
</comment>
<comment type="catalytic activity">
    <reaction evidence="1 3">
        <text>aldehydo-D-ribose 5-phosphate = D-ribulose 5-phosphate</text>
        <dbReference type="Rhea" id="RHEA:14657"/>
        <dbReference type="ChEBI" id="CHEBI:58121"/>
        <dbReference type="ChEBI" id="CHEBI:58273"/>
        <dbReference type="EC" id="5.3.1.6"/>
    </reaction>
</comment>
<comment type="pathway">
    <text evidence="3">Carbohydrate degradation; pentose phosphate pathway; D-ribose 5-phosphate from D-ribulose 5-phosphate (non-oxidative stage): step 1/1.</text>
</comment>
<dbReference type="InterPro" id="IPR004788">
    <property type="entry name" value="Ribose5P_isomerase_type_A"/>
</dbReference>
<feature type="active site" description="Proton acceptor" evidence="3">
    <location>
        <position position="103"/>
    </location>
</feature>
<evidence type="ECO:0000256" key="3">
    <source>
        <dbReference type="HAMAP-Rule" id="MF_00170"/>
    </source>
</evidence>
<dbReference type="GO" id="GO:0004751">
    <property type="term" value="F:ribose-5-phosphate isomerase activity"/>
    <property type="evidence" value="ECO:0007669"/>
    <property type="project" value="UniProtKB-UniRule"/>
</dbReference>
<dbReference type="PANTHER" id="PTHR11934">
    <property type="entry name" value="RIBOSE-5-PHOSPHATE ISOMERASE"/>
    <property type="match status" value="1"/>
</dbReference>
<dbReference type="Gene3D" id="3.40.50.1360">
    <property type="match status" value="1"/>
</dbReference>
<dbReference type="UniPathway" id="UPA00115">
    <property type="reaction ID" value="UER00412"/>
</dbReference>
<keyword evidence="2 3" id="KW-0413">Isomerase</keyword>
<accession>A0A1B2DNF1</accession>
<feature type="binding site" evidence="3">
    <location>
        <begin position="25"/>
        <end position="28"/>
    </location>
    <ligand>
        <name>substrate</name>
    </ligand>
</feature>
<dbReference type="CDD" id="cd01398">
    <property type="entry name" value="RPI_A"/>
    <property type="match status" value="1"/>
</dbReference>
<evidence type="ECO:0000256" key="1">
    <source>
        <dbReference type="ARBA" id="ARBA00001713"/>
    </source>
</evidence>
<dbReference type="Pfam" id="PF06026">
    <property type="entry name" value="Rib_5-P_isom_A"/>
    <property type="match status" value="1"/>
</dbReference>
<dbReference type="EC" id="5.3.1.6" evidence="3"/>
<dbReference type="GO" id="GO:0005829">
    <property type="term" value="C:cytosol"/>
    <property type="evidence" value="ECO:0007669"/>
    <property type="project" value="TreeGrafter"/>
</dbReference>
<feature type="binding site" evidence="3">
    <location>
        <position position="121"/>
    </location>
    <ligand>
        <name>substrate</name>
    </ligand>
</feature>
<dbReference type="EMBL" id="CP016808">
    <property type="protein sequence ID" value="ANY69227.1"/>
    <property type="molecule type" value="Genomic_DNA"/>
</dbReference>
<dbReference type="GO" id="GO:0009052">
    <property type="term" value="P:pentose-phosphate shunt, non-oxidative branch"/>
    <property type="evidence" value="ECO:0007669"/>
    <property type="project" value="UniProtKB-UniRule"/>
</dbReference>
<name>A0A1B2DNF1_9BACL</name>
<dbReference type="HAMAP" id="MF_00170">
    <property type="entry name" value="Rib_5P_isom_A"/>
    <property type="match status" value="1"/>
</dbReference>
<dbReference type="InterPro" id="IPR020672">
    <property type="entry name" value="Ribose5P_isomerase_typA_subgr"/>
</dbReference>